<accession>A0A8H7QJI1</accession>
<dbReference type="Gene3D" id="3.30.420.10">
    <property type="entry name" value="Ribonuclease H-like superfamily/Ribonuclease H"/>
    <property type="match status" value="1"/>
</dbReference>
<dbReference type="AlphaFoldDB" id="A0A8H7QJI1"/>
<name>A0A8H7QJI1_9FUNG</name>
<sequence length="202" mass="22844">MTHTLPYEVQNSIKFLLRWNTSLCSIKKMYSTVGMATLSKMIRNNSFNGPRGIQEYLRSMNISMSLSGTEKLLNGKGFKAKRKSKTSFVSAANKKLRVNMWGSDSKSFSWSDVPRTNRPHQFQLQVQGSDDRVTFWGCISGDGLGYGTTIIDGTIDSNNQNESFVDKILDWLPQNSDLNPIDNIRDDLKRHLDTSPNRPATK</sequence>
<dbReference type="GO" id="GO:0003676">
    <property type="term" value="F:nucleic acid binding"/>
    <property type="evidence" value="ECO:0007669"/>
    <property type="project" value="InterPro"/>
</dbReference>
<evidence type="ECO:0000313" key="2">
    <source>
        <dbReference type="Proteomes" id="UP000650833"/>
    </source>
</evidence>
<proteinExistence type="predicted"/>
<comment type="caution">
    <text evidence="1">The sequence shown here is derived from an EMBL/GenBank/DDBJ whole genome shotgun (WGS) entry which is preliminary data.</text>
</comment>
<keyword evidence="2" id="KW-1185">Reference proteome</keyword>
<reference evidence="1" key="1">
    <citation type="submission" date="2020-12" db="EMBL/GenBank/DDBJ databases">
        <title>Metabolic potential, ecology and presence of endohyphal bacteria is reflected in genomic diversity of Mucoromycotina.</title>
        <authorList>
            <person name="Muszewska A."/>
            <person name="Okrasinska A."/>
            <person name="Steczkiewicz K."/>
            <person name="Drgas O."/>
            <person name="Orlowska M."/>
            <person name="Perlinska-Lenart U."/>
            <person name="Aleksandrzak-Piekarczyk T."/>
            <person name="Szatraj K."/>
            <person name="Zielenkiewicz U."/>
            <person name="Pilsyk S."/>
            <person name="Malc E."/>
            <person name="Mieczkowski P."/>
            <person name="Kruszewska J.S."/>
            <person name="Biernat P."/>
            <person name="Pawlowska J."/>
        </authorList>
    </citation>
    <scope>NUCLEOTIDE SEQUENCE</scope>
    <source>
        <strain evidence="1">CBS 226.32</strain>
    </source>
</reference>
<dbReference type="OrthoDB" id="9996331at2759"/>
<dbReference type="EMBL" id="JAEPRC010000665">
    <property type="protein sequence ID" value="KAG2193210.1"/>
    <property type="molecule type" value="Genomic_DNA"/>
</dbReference>
<organism evidence="1 2">
    <name type="scientific">Mucor plumbeus</name>
    <dbReference type="NCBI Taxonomy" id="97098"/>
    <lineage>
        <taxon>Eukaryota</taxon>
        <taxon>Fungi</taxon>
        <taxon>Fungi incertae sedis</taxon>
        <taxon>Mucoromycota</taxon>
        <taxon>Mucoromycotina</taxon>
        <taxon>Mucoromycetes</taxon>
        <taxon>Mucorales</taxon>
        <taxon>Mucorineae</taxon>
        <taxon>Mucoraceae</taxon>
        <taxon>Mucor</taxon>
    </lineage>
</organism>
<dbReference type="Proteomes" id="UP000650833">
    <property type="component" value="Unassembled WGS sequence"/>
</dbReference>
<protein>
    <submittedName>
        <fullName evidence="1">Uncharacterized protein</fullName>
    </submittedName>
</protein>
<gene>
    <name evidence="1" type="ORF">INT46_007614</name>
</gene>
<evidence type="ECO:0000313" key="1">
    <source>
        <dbReference type="EMBL" id="KAG2193210.1"/>
    </source>
</evidence>
<dbReference type="InterPro" id="IPR036397">
    <property type="entry name" value="RNaseH_sf"/>
</dbReference>